<feature type="region of interest" description="Disordered" evidence="18">
    <location>
        <begin position="903"/>
        <end position="949"/>
    </location>
</feature>
<keyword evidence="16" id="KW-1160">Virus entry into host cell</keyword>
<dbReference type="GO" id="GO:0055036">
    <property type="term" value="C:virion membrane"/>
    <property type="evidence" value="ECO:0007669"/>
    <property type="project" value="UniProtKB-SubCell"/>
</dbReference>
<protein>
    <submittedName>
        <fullName evidence="20">Attachment glycoprotein</fullName>
    </submittedName>
</protein>
<keyword evidence="12" id="KW-0735">Signal-anchor</keyword>
<dbReference type="Gene3D" id="2.120.10.10">
    <property type="match status" value="1"/>
</dbReference>
<evidence type="ECO:0000256" key="1">
    <source>
        <dbReference type="ARBA" id="ARBA00004208"/>
    </source>
</evidence>
<feature type="region of interest" description="Disordered" evidence="18">
    <location>
        <begin position="687"/>
        <end position="887"/>
    </location>
</feature>
<gene>
    <name evidence="20" type="primary">G</name>
</gene>
<feature type="compositionally biased region" description="Polar residues" evidence="18">
    <location>
        <begin position="817"/>
        <end position="879"/>
    </location>
</feature>
<feature type="compositionally biased region" description="Basic and acidic residues" evidence="18">
    <location>
        <begin position="922"/>
        <end position="942"/>
    </location>
</feature>
<dbReference type="GO" id="GO:0019031">
    <property type="term" value="C:viral envelope"/>
    <property type="evidence" value="ECO:0007669"/>
    <property type="project" value="UniProtKB-KW"/>
</dbReference>
<keyword evidence="8" id="KW-1161">Viral attachment to host cell</keyword>
<keyword evidence="7 19" id="KW-0812">Transmembrane</keyword>
<feature type="transmembrane region" description="Helical" evidence="19">
    <location>
        <begin position="316"/>
        <end position="339"/>
    </location>
</feature>
<keyword evidence="11 17" id="KW-0261">Viral envelope protein</keyword>
<dbReference type="InterPro" id="IPR000665">
    <property type="entry name" value="Hemagglutn/HN"/>
</dbReference>
<feature type="transmembrane region" description="Helical" evidence="19">
    <location>
        <begin position="31"/>
        <end position="59"/>
    </location>
</feature>
<dbReference type="EMBL" id="OQ970178">
    <property type="protein sequence ID" value="WIU81509.1"/>
    <property type="molecule type" value="Viral_cRNA"/>
</dbReference>
<dbReference type="GO" id="GO:0020002">
    <property type="term" value="C:host cell plasma membrane"/>
    <property type="evidence" value="ECO:0007669"/>
    <property type="project" value="UniProtKB-SubCell"/>
</dbReference>
<dbReference type="InterPro" id="IPR016285">
    <property type="entry name" value="Hemagglutn-neuramid"/>
</dbReference>
<evidence type="ECO:0000256" key="16">
    <source>
        <dbReference type="ARBA" id="ARBA00023296"/>
    </source>
</evidence>
<evidence type="ECO:0000256" key="6">
    <source>
        <dbReference type="ARBA" id="ARBA00022581"/>
    </source>
</evidence>
<comment type="subcellular location">
    <subcellularLocation>
        <location evidence="2">Host cell membrane</location>
        <topology evidence="2">Single-pass type II membrane protein</topology>
    </subcellularLocation>
    <subcellularLocation>
        <location evidence="1">Virion membrane</location>
        <topology evidence="1">Single-pass type II membrane protein</topology>
    </subcellularLocation>
</comment>
<evidence type="ECO:0000256" key="3">
    <source>
        <dbReference type="ARBA" id="ARBA00007701"/>
    </source>
</evidence>
<dbReference type="GO" id="GO:0019062">
    <property type="term" value="P:virion attachment to host cell"/>
    <property type="evidence" value="ECO:0007669"/>
    <property type="project" value="UniProtKB-KW"/>
</dbReference>
<evidence type="ECO:0000256" key="14">
    <source>
        <dbReference type="ARBA" id="ARBA00023136"/>
    </source>
</evidence>
<evidence type="ECO:0000256" key="10">
    <source>
        <dbReference type="ARBA" id="ARBA00022870"/>
    </source>
</evidence>
<evidence type="ECO:0000256" key="18">
    <source>
        <dbReference type="SAM" id="MobiDB-lite"/>
    </source>
</evidence>
<keyword evidence="13 19" id="KW-1133">Transmembrane helix</keyword>
<name>A0A9Y2E3V1_9MONO</name>
<evidence type="ECO:0000256" key="11">
    <source>
        <dbReference type="ARBA" id="ARBA00022879"/>
    </source>
</evidence>
<evidence type="ECO:0000256" key="5">
    <source>
        <dbReference type="ARBA" id="ARBA00022546"/>
    </source>
</evidence>
<keyword evidence="10" id="KW-1043">Host membrane</keyword>
<evidence type="ECO:0000256" key="13">
    <source>
        <dbReference type="ARBA" id="ARBA00022989"/>
    </source>
</evidence>
<evidence type="ECO:0000256" key="12">
    <source>
        <dbReference type="ARBA" id="ARBA00022968"/>
    </source>
</evidence>
<evidence type="ECO:0000256" key="17">
    <source>
        <dbReference type="RuleBase" id="RU004216"/>
    </source>
</evidence>
<dbReference type="InterPro" id="IPR036278">
    <property type="entry name" value="Sialidase_sf"/>
</dbReference>
<accession>A0A9Y2E3V1</accession>
<evidence type="ECO:0000256" key="9">
    <source>
        <dbReference type="ARBA" id="ARBA00022844"/>
    </source>
</evidence>
<keyword evidence="15" id="KW-0325">Glycoprotein</keyword>
<keyword evidence="5 17" id="KW-0348">Hemagglutinin</keyword>
<keyword evidence="14 19" id="KW-0472">Membrane</keyword>
<keyword evidence="6" id="KW-0945">Host-virus interaction</keyword>
<evidence type="ECO:0000313" key="20">
    <source>
        <dbReference type="EMBL" id="WIU81509.1"/>
    </source>
</evidence>
<reference evidence="20" key="1">
    <citation type="submission" date="2023-05" db="EMBL/GenBank/DDBJ databases">
        <authorList>
            <person name="Xu J."/>
            <person name="Chen J."/>
            <person name="Ren Y."/>
            <person name="Chen L."/>
            <person name="How W."/>
        </authorList>
    </citation>
    <scope>NUCLEOTIDE SEQUENCE</scope>
    <source>
        <strain evidence="20">Jingzhou25</strain>
    </source>
</reference>
<dbReference type="SUPFAM" id="SSF50939">
    <property type="entry name" value="Sialidases"/>
    <property type="match status" value="1"/>
</dbReference>
<evidence type="ECO:0000256" key="19">
    <source>
        <dbReference type="SAM" id="Phobius"/>
    </source>
</evidence>
<organism evidence="20">
    <name type="scientific">Mus musculus jeilongvirus</name>
    <dbReference type="NCBI Taxonomy" id="3049974"/>
    <lineage>
        <taxon>Viruses</taxon>
        <taxon>Riboviria</taxon>
        <taxon>Orthornavirae</taxon>
        <taxon>Negarnaviricota</taxon>
        <taxon>Haploviricotina</taxon>
        <taxon>Monjiviricetes</taxon>
        <taxon>Mononegavirales</taxon>
        <taxon>Paramyxoviridae</taxon>
        <taxon>Orthoparamyxovirinae</taxon>
        <taxon>Jeilongvirus</taxon>
    </lineage>
</organism>
<evidence type="ECO:0000256" key="2">
    <source>
        <dbReference type="ARBA" id="ARBA00004336"/>
    </source>
</evidence>
<evidence type="ECO:0000256" key="7">
    <source>
        <dbReference type="ARBA" id="ARBA00022692"/>
    </source>
</evidence>
<dbReference type="GO" id="GO:0046789">
    <property type="term" value="F:host cell surface receptor binding"/>
    <property type="evidence" value="ECO:0007669"/>
    <property type="project" value="InterPro"/>
</dbReference>
<dbReference type="GO" id="GO:0046718">
    <property type="term" value="P:symbiont entry into host cell"/>
    <property type="evidence" value="ECO:0007669"/>
    <property type="project" value="UniProtKB-KW"/>
</dbReference>
<keyword evidence="9" id="KW-0946">Virion</keyword>
<comment type="similarity">
    <text evidence="3 17">Belongs to the paramyxoviruses hemagglutinin-neuraminidase family.</text>
</comment>
<evidence type="ECO:0000256" key="15">
    <source>
        <dbReference type="ARBA" id="ARBA00023180"/>
    </source>
</evidence>
<evidence type="ECO:0000256" key="8">
    <source>
        <dbReference type="ARBA" id="ARBA00022804"/>
    </source>
</evidence>
<feature type="compositionally biased region" description="Polar residues" evidence="18">
    <location>
        <begin position="903"/>
        <end position="921"/>
    </location>
</feature>
<evidence type="ECO:0000256" key="4">
    <source>
        <dbReference type="ARBA" id="ARBA00022511"/>
    </source>
</evidence>
<proteinExistence type="inferred from homology"/>
<sequence>MNPVAMSNFYGINQGDHLREKGDQPEKGPSVLTYVSLITGLLSLFTIIALNVTNIIYLTGSGGTMATIKDNQQSMSGSMRDISGMLIEDLKPKTDLINSMVSYTIPSQISAMSAMIKNEVLRQCTPSYMFNNTICPIAEHPVHTSYFEEVGIEAISMCTGTNRKLVVNQDISFVEYPSFVPGSTKPGGCVRLPSFSLGLEVFAYAHAITQDDCTSSSTPDYYFSVGRVADHGTDIPVFETLTEWVLDDKMNRRSCSVTAAGKGGWLGCSILTGSFTDELTSPEVNRVSLSYMDAFGKKKDWLYTGAEIRADQSWSAIFFSVGSGVMVGDTVYFLVWGGLNHPINVDAMCRAPGCQSPTQSLCNYAIKPQEWGGNQIVNGILHFKHDTNEKPTLHVRTLSPDNNWMGAEGRLFHFHNSGKTFIYTRSSTWHALPQVGVLTLGWPLSVQWVDILPISRPGQPPCEYDNRCPHQCVTGVYTDLFPIGVSFEYAVTAYLDQVQQRMNPKIAIVGTQEKIYERQITNNMQHADYTTTSCFAFKLRVWCVSIVEMSPGVITTRQPVPFLYHLNLGCQDTSTGSTVPLDAHGGTYLNTSPVGNKVDCYFILHEGQIYFGMSVGTVNYTYSIVGRSSEIAINMNVSLNQLCHGVYNEFLKEQNSPGSRPNIEVEGWLLKRVQTVNGTKVFGLDDLEGEGSGYQGGPEDPSIAPKPSTAAAPIVPQKGKPNIPSSTVKPPQKFTPTPKMAEDQETGQGHVSGAPLLNTTSGKKIQRTEEENQGRTGYTTLAGLVRQNISEDEGGNQTLSSFTETDDNVVANREKQSSGNRVETTTASLSQGHNREYNINSSPNQPEISILHPTTSQLGPQYSNHSTDNHNSSISSNTPVDVKGTGDHTDLEVNLRTITHTSSEVKSIVTKSTTPGSNQSNKKSEGDTPDKEILEATPKKTEINSQRSNLRMAPILDDDFGSLYQDPDGNAGNSYRLDLQRDDQVGSIMEMALSSFLVHSGALKNGDDYNNHPRSTPVQNDQRLTILTGNDNQLPSEYYEGGSGYSGDYYGTYDNLNLGLMTTRGRLSFSNMINSIVGHERYSSIGYIADCSGGDPPYQSICVNDVMVISTEYNYDLLRRSMQPTNYKPIGSSRPALPRAMDYTDDKNTGIGPLYLEGLLCEFCDGVLRDTHGEDYIPHEFIPIIKDRTLFVGMSPATKIKQEYEEMEKRNNLSKVDMSINWDENTLNPYYVLPSRINARYPLTITSFMLWVNNLQKRVLGEVCFGVLIKGYPFVYLKGNTNSYIFALSRTMDFSNYGSKSLVSVECLCKVVIDRSNLEKLKNGTSMSCGFISLHIMTTYMLRNSGTSPDENLVFDQGDIRLGYTTEGTVNLTVIESEKDPIVDGTTPAKKPVQDTSSKDPSFLGGYLGGWW</sequence>
<dbReference type="GO" id="GO:0004308">
    <property type="term" value="F:exo-alpha-sialidase activity"/>
    <property type="evidence" value="ECO:0007669"/>
    <property type="project" value="InterPro"/>
</dbReference>
<dbReference type="Pfam" id="PF00423">
    <property type="entry name" value="HN"/>
    <property type="match status" value="1"/>
</dbReference>
<dbReference type="CDD" id="cd15469">
    <property type="entry name" value="HN"/>
    <property type="match status" value="1"/>
</dbReference>
<keyword evidence="4" id="KW-1032">Host cell membrane</keyword>